<feature type="region of interest" description="Disordered" evidence="1">
    <location>
        <begin position="98"/>
        <end position="119"/>
    </location>
</feature>
<dbReference type="Proteomes" id="UP000504635">
    <property type="component" value="Unplaced"/>
</dbReference>
<keyword evidence="2" id="KW-1185">Reference proteome</keyword>
<dbReference type="KEGG" id="soy:115877096"/>
<dbReference type="GeneID" id="115877096"/>
<dbReference type="InParanoid" id="A0A6J2XCR2"/>
<organism evidence="2 3">
    <name type="scientific">Sitophilus oryzae</name>
    <name type="common">Rice weevil</name>
    <name type="synonym">Curculio oryzae</name>
    <dbReference type="NCBI Taxonomy" id="7048"/>
    <lineage>
        <taxon>Eukaryota</taxon>
        <taxon>Metazoa</taxon>
        <taxon>Ecdysozoa</taxon>
        <taxon>Arthropoda</taxon>
        <taxon>Hexapoda</taxon>
        <taxon>Insecta</taxon>
        <taxon>Pterygota</taxon>
        <taxon>Neoptera</taxon>
        <taxon>Endopterygota</taxon>
        <taxon>Coleoptera</taxon>
        <taxon>Polyphaga</taxon>
        <taxon>Cucujiformia</taxon>
        <taxon>Curculionidae</taxon>
        <taxon>Dryophthorinae</taxon>
        <taxon>Sitophilus</taxon>
    </lineage>
</organism>
<gene>
    <name evidence="3" type="primary">LOC115877096</name>
</gene>
<evidence type="ECO:0000256" key="1">
    <source>
        <dbReference type="SAM" id="MobiDB-lite"/>
    </source>
</evidence>
<accession>A0A6J2XCR2</accession>
<dbReference type="OrthoDB" id="6746837at2759"/>
<protein>
    <submittedName>
        <fullName evidence="3">Uncharacterized protein LOC115877096</fullName>
    </submittedName>
</protein>
<evidence type="ECO:0000313" key="3">
    <source>
        <dbReference type="RefSeq" id="XP_030749037.1"/>
    </source>
</evidence>
<name>A0A6J2XCR2_SITOR</name>
<evidence type="ECO:0000313" key="2">
    <source>
        <dbReference type="Proteomes" id="UP000504635"/>
    </source>
</evidence>
<reference evidence="3" key="1">
    <citation type="submission" date="2025-08" db="UniProtKB">
        <authorList>
            <consortium name="RefSeq"/>
        </authorList>
    </citation>
    <scope>IDENTIFICATION</scope>
    <source>
        <tissue evidence="3">Gonads</tissue>
    </source>
</reference>
<dbReference type="RefSeq" id="XP_030749037.1">
    <property type="nucleotide sequence ID" value="XM_030893177.1"/>
</dbReference>
<dbReference type="AlphaFoldDB" id="A0A6J2XCR2"/>
<sequence length="212" mass="24721">MLRSIFSLIHRMIDSDKKYNNTKSKTVIYCCSNLNKDIGRMDLEIDGKNHKSMLNLEHKEKMPIEKAESSFQIQTDQGDTVTCKYKLDVNIQIKEPKTEENESRRVSFIKSESPQEDTKSEIYTQTNVQDLIKHFSNKRAEHFPKDNDQIMSLLEQIQKMKTGLQRLQEIAKQFNCSEKFGEDVSFLVNHVKKSLLFENSDTTKNENIVPKP</sequence>
<proteinExistence type="predicted"/>